<reference evidence="2 3" key="1">
    <citation type="submission" date="2024-09" db="EMBL/GenBank/DDBJ databases">
        <title>Chromosome-scale assembly of Riccia fluitans.</title>
        <authorList>
            <person name="Paukszto L."/>
            <person name="Sawicki J."/>
            <person name="Karawczyk K."/>
            <person name="Piernik-Szablinska J."/>
            <person name="Szczecinska M."/>
            <person name="Mazdziarz M."/>
        </authorList>
    </citation>
    <scope>NUCLEOTIDE SEQUENCE [LARGE SCALE GENOMIC DNA]</scope>
    <source>
        <strain evidence="2">Rf_01</strain>
        <tissue evidence="2">Aerial parts of the thallus</tissue>
    </source>
</reference>
<dbReference type="AlphaFoldDB" id="A0ABD1ZDF2"/>
<evidence type="ECO:0000256" key="1">
    <source>
        <dbReference type="SAM" id="MobiDB-lite"/>
    </source>
</evidence>
<evidence type="ECO:0000313" key="3">
    <source>
        <dbReference type="Proteomes" id="UP001605036"/>
    </source>
</evidence>
<feature type="region of interest" description="Disordered" evidence="1">
    <location>
        <begin position="1"/>
        <end position="29"/>
    </location>
</feature>
<gene>
    <name evidence="2" type="ORF">R1flu_013057</name>
</gene>
<feature type="compositionally biased region" description="Polar residues" evidence="1">
    <location>
        <begin position="1"/>
        <end position="10"/>
    </location>
</feature>
<keyword evidence="3" id="KW-1185">Reference proteome</keyword>
<dbReference type="Proteomes" id="UP001605036">
    <property type="component" value="Unassembled WGS sequence"/>
</dbReference>
<evidence type="ECO:0000313" key="2">
    <source>
        <dbReference type="EMBL" id="KAL2645470.1"/>
    </source>
</evidence>
<accession>A0ABD1ZDF2</accession>
<protein>
    <submittedName>
        <fullName evidence="2">Uncharacterized protein</fullName>
    </submittedName>
</protein>
<comment type="caution">
    <text evidence="2">The sequence shown here is derived from an EMBL/GenBank/DDBJ whole genome shotgun (WGS) entry which is preliminary data.</text>
</comment>
<sequence length="99" mass="10723">MARSVQSLAVSANGGKGKGSSHGTYRTPPCWRANVDLEGSLPVRLLCTRNVPSVMARVPPEPGGNARVSNQSQRWDIIRRFIGPILRDGPSDLQASDRK</sequence>
<name>A0ABD1ZDF2_9MARC</name>
<dbReference type="EMBL" id="JBHFFA010000002">
    <property type="protein sequence ID" value="KAL2645470.1"/>
    <property type="molecule type" value="Genomic_DNA"/>
</dbReference>
<proteinExistence type="predicted"/>
<organism evidence="2 3">
    <name type="scientific">Riccia fluitans</name>
    <dbReference type="NCBI Taxonomy" id="41844"/>
    <lineage>
        <taxon>Eukaryota</taxon>
        <taxon>Viridiplantae</taxon>
        <taxon>Streptophyta</taxon>
        <taxon>Embryophyta</taxon>
        <taxon>Marchantiophyta</taxon>
        <taxon>Marchantiopsida</taxon>
        <taxon>Marchantiidae</taxon>
        <taxon>Marchantiales</taxon>
        <taxon>Ricciaceae</taxon>
        <taxon>Riccia</taxon>
    </lineage>
</organism>